<proteinExistence type="predicted"/>
<reference evidence="1 2" key="1">
    <citation type="journal article" date="2014" name="Genome Announc.">
        <title>Draft Genome Sequence of Fervidicella metallireducens Strain AeBT, an Iron-Reducing Thermoanaerobe from the Great Artesian Basin.</title>
        <authorList>
            <person name="Patel B.K."/>
        </authorList>
    </citation>
    <scope>NUCLEOTIDE SEQUENCE [LARGE SCALE GENOMIC DNA]</scope>
    <source>
        <strain evidence="1 2">AeB</strain>
    </source>
</reference>
<comment type="caution">
    <text evidence="1">The sequence shown here is derived from an EMBL/GenBank/DDBJ whole genome shotgun (WGS) entry which is preliminary data.</text>
</comment>
<feature type="non-terminal residue" evidence="1">
    <location>
        <position position="53"/>
    </location>
</feature>
<accession>A0A017RRM7</accession>
<dbReference type="STRING" id="1403537.Q428_15375"/>
<dbReference type="InterPro" id="IPR021321">
    <property type="entry name" value="DUF2922"/>
</dbReference>
<evidence type="ECO:0008006" key="3">
    <source>
        <dbReference type="Google" id="ProtNLM"/>
    </source>
</evidence>
<name>A0A017RRM7_9CLOT</name>
<dbReference type="EMBL" id="AZQP01000163">
    <property type="protein sequence ID" value="EYE87094.1"/>
    <property type="molecule type" value="Genomic_DNA"/>
</dbReference>
<dbReference type="Proteomes" id="UP000019681">
    <property type="component" value="Unassembled WGS sequence"/>
</dbReference>
<keyword evidence="2" id="KW-1185">Reference proteome</keyword>
<sequence length="53" mass="5853">MAKSLQMVFQNQAGKNVSINVPEVKENLTEVEVRSLMELIISKNIFDTTGGSL</sequence>
<dbReference type="RefSeq" id="WP_084478428.1">
    <property type="nucleotide sequence ID" value="NZ_AZQP01000163.1"/>
</dbReference>
<evidence type="ECO:0000313" key="2">
    <source>
        <dbReference type="Proteomes" id="UP000019681"/>
    </source>
</evidence>
<dbReference type="AlphaFoldDB" id="A0A017RRM7"/>
<dbReference type="OrthoDB" id="9795264at2"/>
<organism evidence="1 2">
    <name type="scientific">Fervidicella metallireducens AeB</name>
    <dbReference type="NCBI Taxonomy" id="1403537"/>
    <lineage>
        <taxon>Bacteria</taxon>
        <taxon>Bacillati</taxon>
        <taxon>Bacillota</taxon>
        <taxon>Clostridia</taxon>
        <taxon>Eubacteriales</taxon>
        <taxon>Clostridiaceae</taxon>
        <taxon>Fervidicella</taxon>
    </lineage>
</organism>
<protein>
    <recommendedName>
        <fullName evidence="3">DUF2922 domain-containing protein</fullName>
    </recommendedName>
</protein>
<dbReference type="Pfam" id="PF11148">
    <property type="entry name" value="DUF2922"/>
    <property type="match status" value="1"/>
</dbReference>
<gene>
    <name evidence="1" type="ORF">Q428_15375</name>
</gene>
<evidence type="ECO:0000313" key="1">
    <source>
        <dbReference type="EMBL" id="EYE87094.1"/>
    </source>
</evidence>